<proteinExistence type="predicted"/>
<dbReference type="EMBL" id="LR796263">
    <property type="protein sequence ID" value="CAB4132619.1"/>
    <property type="molecule type" value="Genomic_DNA"/>
</dbReference>
<accession>A0A6J5LLL6</accession>
<name>A0A6J5LLL6_9CAUD</name>
<organism evidence="2">
    <name type="scientific">uncultured Caudovirales phage</name>
    <dbReference type="NCBI Taxonomy" id="2100421"/>
    <lineage>
        <taxon>Viruses</taxon>
        <taxon>Duplodnaviria</taxon>
        <taxon>Heunggongvirae</taxon>
        <taxon>Uroviricota</taxon>
        <taxon>Caudoviricetes</taxon>
        <taxon>Peduoviridae</taxon>
        <taxon>Maltschvirus</taxon>
        <taxon>Maltschvirus maltsch</taxon>
    </lineage>
</organism>
<sequence length="156" mass="17409">MELQELEELLRELLQAIQLMVDSGEEMSDELQGAAAQTLELLFNRIEELRGEAPTQIPEIPSGEFPSSNVNGFKYDPKNKEMFVQFHGPYPEAAGPIYKYSAVPKFIFDVISRGAVGPKTSGENRYHAWFRGVTPSLGASVNSLLKAGNFHYTRLT</sequence>
<evidence type="ECO:0000259" key="1">
    <source>
        <dbReference type="Pfam" id="PF13619"/>
    </source>
</evidence>
<dbReference type="Pfam" id="PF13619">
    <property type="entry name" value="KTSC"/>
    <property type="match status" value="1"/>
</dbReference>
<feature type="domain" description="KTSC" evidence="1">
    <location>
        <begin position="67"/>
        <end position="109"/>
    </location>
</feature>
<gene>
    <name evidence="2" type="ORF">UFOVP256_58</name>
</gene>
<dbReference type="InterPro" id="IPR025309">
    <property type="entry name" value="KTSC_dom"/>
</dbReference>
<protein>
    <submittedName>
        <fullName evidence="2">KTSC domain containing protein</fullName>
    </submittedName>
</protein>
<reference evidence="2" key="1">
    <citation type="submission" date="2020-04" db="EMBL/GenBank/DDBJ databases">
        <authorList>
            <person name="Chiriac C."/>
            <person name="Salcher M."/>
            <person name="Ghai R."/>
            <person name="Kavagutti S V."/>
        </authorList>
    </citation>
    <scope>NUCLEOTIDE SEQUENCE</scope>
</reference>
<evidence type="ECO:0000313" key="2">
    <source>
        <dbReference type="EMBL" id="CAB4132619.1"/>
    </source>
</evidence>